<keyword evidence="3 4" id="KW-0648">Protein biosynthesis</keyword>
<dbReference type="GO" id="GO:0031369">
    <property type="term" value="F:translation initiation factor binding"/>
    <property type="evidence" value="ECO:0007669"/>
    <property type="project" value="InterPro"/>
</dbReference>
<evidence type="ECO:0000256" key="2">
    <source>
        <dbReference type="ARBA" id="ARBA00022540"/>
    </source>
</evidence>
<dbReference type="GO" id="GO:0008237">
    <property type="term" value="F:metallopeptidase activity"/>
    <property type="evidence" value="ECO:0007669"/>
    <property type="project" value="InterPro"/>
</dbReference>
<dbReference type="PROSITE" id="PS50249">
    <property type="entry name" value="MPN"/>
    <property type="match status" value="1"/>
</dbReference>
<protein>
    <recommendedName>
        <fullName evidence="4">Eukaryotic translation initiation factor 3 subunit F</fullName>
        <shortName evidence="4">eIF3f</shortName>
    </recommendedName>
    <alternativeName>
        <fullName evidence="4">Eukaryotic translation initiation factor 3 subunit 5</fullName>
    </alternativeName>
</protein>
<dbReference type="InterPro" id="IPR024969">
    <property type="entry name" value="EIF3F/CSN6-like_C"/>
</dbReference>
<dbReference type="EMBL" id="MDYQ01000028">
    <property type="protein sequence ID" value="PRP86608.1"/>
    <property type="molecule type" value="Genomic_DNA"/>
</dbReference>
<accession>A0A2P6NRU5</accession>
<evidence type="ECO:0000256" key="3">
    <source>
        <dbReference type="ARBA" id="ARBA00022917"/>
    </source>
</evidence>
<keyword evidence="1 4" id="KW-0963">Cytoplasm</keyword>
<comment type="subcellular location">
    <subcellularLocation>
        <location evidence="4">Cytoplasm</location>
    </subcellularLocation>
</comment>
<dbReference type="InterPro" id="IPR000555">
    <property type="entry name" value="JAMM/MPN+_dom"/>
</dbReference>
<evidence type="ECO:0000313" key="7">
    <source>
        <dbReference type="Proteomes" id="UP000241769"/>
    </source>
</evidence>
<dbReference type="GO" id="GO:0003743">
    <property type="term" value="F:translation initiation factor activity"/>
    <property type="evidence" value="ECO:0007669"/>
    <property type="project" value="UniProtKB-UniRule"/>
</dbReference>
<gene>
    <name evidence="6" type="ORF">PROFUN_05087</name>
</gene>
<dbReference type="FunCoup" id="A0A2P6NRU5">
    <property type="interactions" value="1017"/>
</dbReference>
<evidence type="ECO:0000256" key="4">
    <source>
        <dbReference type="HAMAP-Rule" id="MF_03005"/>
    </source>
</evidence>
<dbReference type="Proteomes" id="UP000241769">
    <property type="component" value="Unassembled WGS sequence"/>
</dbReference>
<dbReference type="GO" id="GO:0016282">
    <property type="term" value="C:eukaryotic 43S preinitiation complex"/>
    <property type="evidence" value="ECO:0007669"/>
    <property type="project" value="UniProtKB-UniRule"/>
</dbReference>
<keyword evidence="7" id="KW-1185">Reference proteome</keyword>
<keyword evidence="2 4" id="KW-0396">Initiation factor</keyword>
<reference evidence="6 7" key="1">
    <citation type="journal article" date="2018" name="Genome Biol. Evol.">
        <title>Multiple Roots of Fruiting Body Formation in Amoebozoa.</title>
        <authorList>
            <person name="Hillmann F."/>
            <person name="Forbes G."/>
            <person name="Novohradska S."/>
            <person name="Ferling I."/>
            <person name="Riege K."/>
            <person name="Groth M."/>
            <person name="Westermann M."/>
            <person name="Marz M."/>
            <person name="Spaller T."/>
            <person name="Winckler T."/>
            <person name="Schaap P."/>
            <person name="Glockner G."/>
        </authorList>
    </citation>
    <scope>NUCLEOTIDE SEQUENCE [LARGE SCALE GENOMIC DNA]</scope>
    <source>
        <strain evidence="6 7">Jena</strain>
    </source>
</reference>
<dbReference type="PANTHER" id="PTHR10540">
    <property type="entry name" value="EUKARYOTIC TRANSLATION INITIATION FACTOR 3 SUBUNIT F-RELATED"/>
    <property type="match status" value="1"/>
</dbReference>
<dbReference type="Pfam" id="PF01398">
    <property type="entry name" value="JAB"/>
    <property type="match status" value="1"/>
</dbReference>
<dbReference type="InterPro" id="IPR027531">
    <property type="entry name" value="eIF3f"/>
</dbReference>
<dbReference type="GO" id="GO:0001732">
    <property type="term" value="P:formation of cytoplasmic translation initiation complex"/>
    <property type="evidence" value="ECO:0007669"/>
    <property type="project" value="UniProtKB-UniRule"/>
</dbReference>
<organism evidence="6 7">
    <name type="scientific">Planoprotostelium fungivorum</name>
    <dbReference type="NCBI Taxonomy" id="1890364"/>
    <lineage>
        <taxon>Eukaryota</taxon>
        <taxon>Amoebozoa</taxon>
        <taxon>Evosea</taxon>
        <taxon>Variosea</taxon>
        <taxon>Cavosteliida</taxon>
        <taxon>Cavosteliaceae</taxon>
        <taxon>Planoprotostelium</taxon>
    </lineage>
</organism>
<comment type="similarity">
    <text evidence="4">Belongs to the eIF-3 subunit F family.</text>
</comment>
<sequence>MEDSSLYIRSGSVYQCKVQPLVIFNILDHFTRRGVDAEGETSSADTRVIGTLLGYINDGVLEIKNSFPVPHTEGEEQLGVDMLFHKDMLKLHHQIAPKEVILGWYSTGSELNETSALIHNFYSKEMGPNGSPVHLTVDTNLTNFQLSIKAYTNTTVSLFEGKEAGFQFLPLPLELESFIEDRVAVDALNKGKLNAGNGMLSELDNLEISVNKVHELLESVIGYVNTVLEGKIAADSSVGRFLSDALSALPKLDPSALEKMFTNSLQDLLLVVYLANLTRTQLALAEKLQKVA</sequence>
<dbReference type="CDD" id="cd08064">
    <property type="entry name" value="MPN_eIF3f"/>
    <property type="match status" value="1"/>
</dbReference>
<comment type="subunit">
    <text evidence="4">Component of the eukaryotic translation initiation factor 3 (eIF-3) complex.</text>
</comment>
<proteinExistence type="inferred from homology"/>
<dbReference type="GO" id="GO:0071541">
    <property type="term" value="C:eukaryotic translation initiation factor 3 complex, eIF3m"/>
    <property type="evidence" value="ECO:0007669"/>
    <property type="project" value="TreeGrafter"/>
</dbReference>
<dbReference type="Pfam" id="PF13012">
    <property type="entry name" value="MitMem_reg"/>
    <property type="match status" value="1"/>
</dbReference>
<dbReference type="STRING" id="1890364.A0A2P6NRU5"/>
<dbReference type="InterPro" id="IPR037518">
    <property type="entry name" value="MPN"/>
</dbReference>
<dbReference type="OrthoDB" id="25498at2759"/>
<comment type="caution">
    <text evidence="6">The sequence shown here is derived from an EMBL/GenBank/DDBJ whole genome shotgun (WGS) entry which is preliminary data.</text>
</comment>
<evidence type="ECO:0000313" key="6">
    <source>
        <dbReference type="EMBL" id="PRP86608.1"/>
    </source>
</evidence>
<evidence type="ECO:0000256" key="1">
    <source>
        <dbReference type="ARBA" id="ARBA00022490"/>
    </source>
</evidence>
<comment type="function">
    <text evidence="4">Component of the eukaryotic translation initiation factor 3 (eIF-3) complex, which is involved in protein synthesis of a specialized repertoire of mRNAs and, together with other initiation factors, stimulates binding of mRNA and methionyl-tRNAi to the 40S ribosome. The eIF-3 complex specifically targets and initiates translation of a subset of mRNAs involved in cell proliferation.</text>
</comment>
<dbReference type="Gene3D" id="3.40.140.10">
    <property type="entry name" value="Cytidine Deaminase, domain 2"/>
    <property type="match status" value="1"/>
</dbReference>
<dbReference type="SMART" id="SM00232">
    <property type="entry name" value="JAB_MPN"/>
    <property type="match status" value="1"/>
</dbReference>
<dbReference type="GO" id="GO:0033290">
    <property type="term" value="C:eukaryotic 48S preinitiation complex"/>
    <property type="evidence" value="ECO:0007669"/>
    <property type="project" value="UniProtKB-UniRule"/>
</dbReference>
<dbReference type="HAMAP" id="MF_03005">
    <property type="entry name" value="eIF3f"/>
    <property type="match status" value="1"/>
</dbReference>
<name>A0A2P6NRU5_9EUKA</name>
<evidence type="ECO:0000259" key="5">
    <source>
        <dbReference type="PROSITE" id="PS50249"/>
    </source>
</evidence>
<feature type="domain" description="MPN" evidence="5">
    <location>
        <begin position="16"/>
        <end position="157"/>
    </location>
</feature>
<dbReference type="InParanoid" id="A0A2P6NRU5"/>
<dbReference type="AlphaFoldDB" id="A0A2P6NRU5"/>
<dbReference type="PANTHER" id="PTHR10540:SF6">
    <property type="entry name" value="EUKARYOTIC TRANSLATION INITIATION FACTOR 3 SUBUNIT F"/>
    <property type="match status" value="1"/>
</dbReference>